<dbReference type="PANTHER" id="PTHR14087">
    <property type="entry name" value="THYMOCYTE NUCLEAR PROTEIN 1"/>
    <property type="match status" value="1"/>
</dbReference>
<sequence>MKYWLLKSEPKSYSIDDLKRDKQTLWDGVRNYQARNLIRDTIEKGDLVLFYHSNTEPIGVFGIAEVVSDAYPDPTQFDPKDHHFDKTAKRDNPRWYVVDVKFKEKFKHPITLAEIKNDPAFTGMPLIQKGQRLSVQPVSKKHFDHILNIAK</sequence>
<dbReference type="CDD" id="cd21133">
    <property type="entry name" value="EVE"/>
    <property type="match status" value="1"/>
</dbReference>
<name>A0A2H0UD35_9BACT</name>
<evidence type="ECO:0000313" key="3">
    <source>
        <dbReference type="EMBL" id="PIR84260.1"/>
    </source>
</evidence>
<dbReference type="SUPFAM" id="SSF88697">
    <property type="entry name" value="PUA domain-like"/>
    <property type="match status" value="1"/>
</dbReference>
<dbReference type="InterPro" id="IPR052181">
    <property type="entry name" value="5hmC_binding"/>
</dbReference>
<evidence type="ECO:0000256" key="1">
    <source>
        <dbReference type="ARBA" id="ARBA00022553"/>
    </source>
</evidence>
<protein>
    <submittedName>
        <fullName evidence="3">EVE domain-containing protein</fullName>
    </submittedName>
</protein>
<evidence type="ECO:0000259" key="2">
    <source>
        <dbReference type="Pfam" id="PF01878"/>
    </source>
</evidence>
<gene>
    <name evidence="3" type="ORF">COU16_01520</name>
</gene>
<keyword evidence="1" id="KW-0597">Phosphoprotein</keyword>
<organism evidence="3 4">
    <name type="scientific">Candidatus Kaiserbacteria bacterium CG10_big_fil_rev_8_21_14_0_10_47_16</name>
    <dbReference type="NCBI Taxonomy" id="1974608"/>
    <lineage>
        <taxon>Bacteria</taxon>
        <taxon>Candidatus Kaiseribacteriota</taxon>
    </lineage>
</organism>
<dbReference type="Proteomes" id="UP000229344">
    <property type="component" value="Unassembled WGS sequence"/>
</dbReference>
<reference evidence="4" key="1">
    <citation type="submission" date="2017-09" db="EMBL/GenBank/DDBJ databases">
        <title>Depth-based differentiation of microbial function through sediment-hosted aquifers and enrichment of novel symbionts in the deep terrestrial subsurface.</title>
        <authorList>
            <person name="Probst A.J."/>
            <person name="Ladd B."/>
            <person name="Jarett J.K."/>
            <person name="Geller-Mcgrath D.E."/>
            <person name="Sieber C.M.K."/>
            <person name="Emerson J.B."/>
            <person name="Anantharaman K."/>
            <person name="Thomas B.C."/>
            <person name="Malmstrom R."/>
            <person name="Stieglmeier M."/>
            <person name="Klingl A."/>
            <person name="Woyke T."/>
            <person name="Ryan C.M."/>
            <person name="Banfield J.F."/>
        </authorList>
    </citation>
    <scope>NUCLEOTIDE SEQUENCE [LARGE SCALE GENOMIC DNA]</scope>
</reference>
<proteinExistence type="predicted"/>
<dbReference type="Pfam" id="PF01878">
    <property type="entry name" value="EVE"/>
    <property type="match status" value="1"/>
</dbReference>
<dbReference type="PANTHER" id="PTHR14087:SF7">
    <property type="entry name" value="THYMOCYTE NUCLEAR PROTEIN 1"/>
    <property type="match status" value="1"/>
</dbReference>
<dbReference type="InterPro" id="IPR015947">
    <property type="entry name" value="PUA-like_sf"/>
</dbReference>
<dbReference type="EMBL" id="PFBI01000006">
    <property type="protein sequence ID" value="PIR84260.1"/>
    <property type="molecule type" value="Genomic_DNA"/>
</dbReference>
<evidence type="ECO:0000313" key="4">
    <source>
        <dbReference type="Proteomes" id="UP000229344"/>
    </source>
</evidence>
<comment type="caution">
    <text evidence="3">The sequence shown here is derived from an EMBL/GenBank/DDBJ whole genome shotgun (WGS) entry which is preliminary data.</text>
</comment>
<dbReference type="InterPro" id="IPR047197">
    <property type="entry name" value="THYN1-like_EVE"/>
</dbReference>
<dbReference type="Gene3D" id="3.10.590.10">
    <property type="entry name" value="ph1033 like domains"/>
    <property type="match status" value="1"/>
</dbReference>
<dbReference type="FunFam" id="3.10.590.10:FF:000003">
    <property type="entry name" value="Thymocyte nuclear protein 1"/>
    <property type="match status" value="1"/>
</dbReference>
<dbReference type="InterPro" id="IPR002740">
    <property type="entry name" value="EVE_domain"/>
</dbReference>
<dbReference type="AlphaFoldDB" id="A0A2H0UD35"/>
<accession>A0A2H0UD35</accession>
<feature type="domain" description="EVE" evidence="2">
    <location>
        <begin position="2"/>
        <end position="148"/>
    </location>
</feature>